<dbReference type="AlphaFoldDB" id="L7VMQ0"/>
<dbReference type="InterPro" id="IPR036477">
    <property type="entry name" value="Formyl_transf_N_sf"/>
</dbReference>
<gene>
    <name evidence="5 8" type="primary">fmt</name>
    <name evidence="8" type="ORF">ASNER_064</name>
</gene>
<dbReference type="PANTHER" id="PTHR11138">
    <property type="entry name" value="METHIONYL-TRNA FORMYLTRANSFERASE"/>
    <property type="match status" value="1"/>
</dbReference>
<dbReference type="InterPro" id="IPR001555">
    <property type="entry name" value="GART_AS"/>
</dbReference>
<dbReference type="PANTHER" id="PTHR11138:SF5">
    <property type="entry name" value="METHIONYL-TRNA FORMYLTRANSFERASE, MITOCHONDRIAL"/>
    <property type="match status" value="1"/>
</dbReference>
<dbReference type="SUPFAM" id="SSF53328">
    <property type="entry name" value="Formyltransferase"/>
    <property type="match status" value="1"/>
</dbReference>
<dbReference type="GO" id="GO:0005829">
    <property type="term" value="C:cytosol"/>
    <property type="evidence" value="ECO:0007669"/>
    <property type="project" value="TreeGrafter"/>
</dbReference>
<dbReference type="OrthoDB" id="9802815at2"/>
<comment type="catalytic activity">
    <reaction evidence="5">
        <text>L-methionyl-tRNA(fMet) + (6R)-10-formyltetrahydrofolate = N-formyl-L-methionyl-tRNA(fMet) + (6S)-5,6,7,8-tetrahydrofolate + H(+)</text>
        <dbReference type="Rhea" id="RHEA:24380"/>
        <dbReference type="Rhea" id="RHEA-COMP:9952"/>
        <dbReference type="Rhea" id="RHEA-COMP:9953"/>
        <dbReference type="ChEBI" id="CHEBI:15378"/>
        <dbReference type="ChEBI" id="CHEBI:57453"/>
        <dbReference type="ChEBI" id="CHEBI:78530"/>
        <dbReference type="ChEBI" id="CHEBI:78844"/>
        <dbReference type="ChEBI" id="CHEBI:195366"/>
        <dbReference type="EC" id="2.1.2.9"/>
    </reaction>
</comment>
<comment type="similarity">
    <text evidence="1 5">Belongs to the Fmt family.</text>
</comment>
<protein>
    <recommendedName>
        <fullName evidence="2 5">Methionyl-tRNA formyltransferase</fullName>
        <ecNumber evidence="2 5">2.1.2.9</ecNumber>
    </recommendedName>
</protein>
<evidence type="ECO:0000256" key="2">
    <source>
        <dbReference type="ARBA" id="ARBA00012261"/>
    </source>
</evidence>
<comment type="function">
    <text evidence="5">Attaches a formyl group to the free amino group of methionyl-tRNA(fMet). The formyl group appears to play a dual role in the initiator identity of N-formylmethionyl-tRNA by promoting its recognition by IF2 and preventing the misappropriation of this tRNA by the elongation apparatus.</text>
</comment>
<dbReference type="Proteomes" id="UP000011174">
    <property type="component" value="Chromosome"/>
</dbReference>
<dbReference type="EC" id="2.1.2.9" evidence="2 5"/>
<name>L7VMQ0_9FLAO</name>
<dbReference type="CDD" id="cd08704">
    <property type="entry name" value="Met_tRNA_FMT_C"/>
    <property type="match status" value="1"/>
</dbReference>
<sequence length="312" mass="36165">MLNVNNINDGRIIFMGTSYFSVLSIENLLKYKYNVLGVVTTTDRFSVRNKKLFVESAIKKYSRLHALPILQSDDLKNYLFLETLQKWHTEICIIVAFRMLPKIVWNIPIFGSFNLHPSLLPNYRGAAPIHWVIMNGDTKTGISIFRVDEKIDTGRMLLQKKISIEMAENAGSLSIRLSEIGAYLIVNTIKCIFYNCIAPKEQTTNFNLAPKLLRVDTKINWKATLKEIYNKIRGLSPFPGSLSILEENMFKKKEFKIYRAYYSFEHHPKNIGTVEENKIFIKEGYLLILECQLEGKLKPFWQKQIRRDSLVG</sequence>
<dbReference type="EMBL" id="CP003263">
    <property type="protein sequence ID" value="AGC66838.1"/>
    <property type="molecule type" value="Genomic_DNA"/>
</dbReference>
<organism evidence="8 9">
    <name type="scientific">Candidatus Uzinura diaspidicola str. ASNER</name>
    <dbReference type="NCBI Taxonomy" id="1133592"/>
    <lineage>
        <taxon>Bacteria</taxon>
        <taxon>Pseudomonadati</taxon>
        <taxon>Bacteroidota</taxon>
        <taxon>Flavobacteriia</taxon>
        <taxon>Flavobacteriales</taxon>
        <taxon>Candidatus Uzinura</taxon>
    </lineage>
</organism>
<evidence type="ECO:0000313" key="9">
    <source>
        <dbReference type="Proteomes" id="UP000011174"/>
    </source>
</evidence>
<dbReference type="HOGENOM" id="CLU_033347_1_1_10"/>
<accession>L7VMQ0</accession>
<dbReference type="InterPro" id="IPR011034">
    <property type="entry name" value="Formyl_transferase-like_C_sf"/>
</dbReference>
<dbReference type="STRING" id="1133592.ASNER_064"/>
<evidence type="ECO:0000259" key="7">
    <source>
        <dbReference type="Pfam" id="PF02911"/>
    </source>
</evidence>
<feature type="domain" description="Formyl transferase N-terminal" evidence="6">
    <location>
        <begin position="12"/>
        <end position="188"/>
    </location>
</feature>
<dbReference type="CDD" id="cd08646">
    <property type="entry name" value="FMT_core_Met-tRNA-FMT_N"/>
    <property type="match status" value="1"/>
</dbReference>
<dbReference type="Pfam" id="PF00551">
    <property type="entry name" value="Formyl_trans_N"/>
    <property type="match status" value="1"/>
</dbReference>
<feature type="domain" description="Formyl transferase C-terminal" evidence="7">
    <location>
        <begin position="216"/>
        <end position="296"/>
    </location>
</feature>
<evidence type="ECO:0000259" key="6">
    <source>
        <dbReference type="Pfam" id="PF00551"/>
    </source>
</evidence>
<feature type="binding site" evidence="5">
    <location>
        <begin position="118"/>
        <end position="121"/>
    </location>
    <ligand>
        <name>(6S)-5,6,7,8-tetrahydrofolate</name>
        <dbReference type="ChEBI" id="CHEBI:57453"/>
    </ligand>
</feature>
<reference evidence="8 9" key="1">
    <citation type="journal article" date="2013" name="Environ. Microbiol.">
        <title>The nutrient supplying capabilities of Uzinura, an endosymbiont of armoured scale insects.</title>
        <authorList>
            <person name="Sabree Z.L."/>
            <person name="Huang C.Y."/>
            <person name="Okusu A."/>
            <person name="Moran N.A."/>
            <person name="Normark B.B."/>
        </authorList>
    </citation>
    <scope>NUCLEOTIDE SEQUENCE [LARGE SCALE GENOMIC DNA]</scope>
    <source>
        <strain evidence="8 9">ASNER</strain>
    </source>
</reference>
<dbReference type="InterPro" id="IPR005794">
    <property type="entry name" value="Fmt"/>
</dbReference>
<dbReference type="HAMAP" id="MF_00182">
    <property type="entry name" value="Formyl_trans"/>
    <property type="match status" value="1"/>
</dbReference>
<dbReference type="InterPro" id="IPR044135">
    <property type="entry name" value="Met-tRNA-FMT_C"/>
</dbReference>
<dbReference type="InterPro" id="IPR041711">
    <property type="entry name" value="Met-tRNA-FMT_N"/>
</dbReference>
<keyword evidence="3 5" id="KW-0808">Transferase</keyword>
<dbReference type="SUPFAM" id="SSF50486">
    <property type="entry name" value="FMT C-terminal domain-like"/>
    <property type="match status" value="1"/>
</dbReference>
<dbReference type="Gene3D" id="3.40.50.12230">
    <property type="match status" value="1"/>
</dbReference>
<dbReference type="InterPro" id="IPR005793">
    <property type="entry name" value="Formyl_trans_C"/>
</dbReference>
<dbReference type="InterPro" id="IPR002376">
    <property type="entry name" value="Formyl_transf_N"/>
</dbReference>
<evidence type="ECO:0000256" key="5">
    <source>
        <dbReference type="HAMAP-Rule" id="MF_00182"/>
    </source>
</evidence>
<evidence type="ECO:0000313" key="8">
    <source>
        <dbReference type="EMBL" id="AGC66838.1"/>
    </source>
</evidence>
<dbReference type="GO" id="GO:0004479">
    <property type="term" value="F:methionyl-tRNA formyltransferase activity"/>
    <property type="evidence" value="ECO:0007669"/>
    <property type="project" value="UniProtKB-UniRule"/>
</dbReference>
<evidence type="ECO:0000256" key="4">
    <source>
        <dbReference type="ARBA" id="ARBA00022917"/>
    </source>
</evidence>
<proteinExistence type="inferred from homology"/>
<keyword evidence="9" id="KW-1185">Reference proteome</keyword>
<evidence type="ECO:0000256" key="1">
    <source>
        <dbReference type="ARBA" id="ARBA00010699"/>
    </source>
</evidence>
<keyword evidence="4 5" id="KW-0648">Protein biosynthesis</keyword>
<dbReference type="PROSITE" id="PS00373">
    <property type="entry name" value="GART"/>
    <property type="match status" value="1"/>
</dbReference>
<dbReference type="KEGG" id="udi:ASNER_064"/>
<dbReference type="Pfam" id="PF02911">
    <property type="entry name" value="Formyl_trans_C"/>
    <property type="match status" value="1"/>
</dbReference>
<evidence type="ECO:0000256" key="3">
    <source>
        <dbReference type="ARBA" id="ARBA00022679"/>
    </source>
</evidence>